<feature type="domain" description="Cytochrome c" evidence="10">
    <location>
        <begin position="32"/>
        <end position="163"/>
    </location>
</feature>
<dbReference type="GO" id="GO:0046872">
    <property type="term" value="F:metal ion binding"/>
    <property type="evidence" value="ECO:0007669"/>
    <property type="project" value="UniProtKB-KW"/>
</dbReference>
<sequence>MPNFFILIIFICFNMHANIISPIPQSMPTDEKKVALGKLLFNDTRLSVDNTISCASCHLLNEGGDDNKSVSTGVNGLKGELNSPTVFNSVFNFKQFWDGRADNLKEQALGPILNPIEMGNNFDTLIVKLEKTEYLNIFNNIYLDGITQDNIVDAISEYEKTLITPNSDFDMYLKGDTNAITQVQKEGYAIFKEKGCISCHHGINIGANLYSKLGVIIDPSISHLGMTNKDKEEKFKVPSLRNVAKTAPYLHNGSIKTLNETVKTISLYQLGRELKDDEIYKIVKFLESLNGKIKEERK</sequence>
<evidence type="ECO:0000256" key="7">
    <source>
        <dbReference type="ARBA" id="ARBA00023004"/>
    </source>
</evidence>
<evidence type="ECO:0000259" key="10">
    <source>
        <dbReference type="PROSITE" id="PS51007"/>
    </source>
</evidence>
<keyword evidence="4" id="KW-0732">Signal</keyword>
<dbReference type="PANTHER" id="PTHR30600">
    <property type="entry name" value="CYTOCHROME C PEROXIDASE-RELATED"/>
    <property type="match status" value="1"/>
</dbReference>
<feature type="binding site" description="axial binding residue" evidence="9">
    <location>
        <position position="58"/>
    </location>
    <ligand>
        <name>heme c</name>
        <dbReference type="ChEBI" id="CHEBI:61717"/>
        <label>1</label>
    </ligand>
    <ligandPart>
        <name>Fe</name>
        <dbReference type="ChEBI" id="CHEBI:18248"/>
    </ligandPart>
</feature>
<evidence type="ECO:0000256" key="4">
    <source>
        <dbReference type="ARBA" id="ARBA00022729"/>
    </source>
</evidence>
<evidence type="ECO:0000313" key="11">
    <source>
        <dbReference type="EMBL" id="KAB7887391.1"/>
    </source>
</evidence>
<evidence type="ECO:0000256" key="9">
    <source>
        <dbReference type="PIRSR" id="PIRSR000294-2"/>
    </source>
</evidence>
<keyword evidence="2 8" id="KW-0349">Heme</keyword>
<reference evidence="13 14" key="1">
    <citation type="submission" date="2019-10" db="EMBL/GenBank/DDBJ databases">
        <title>Poseidonibacter ostreae sp. nov., isolated from the gut of the Ostrea denselamellosa.</title>
        <authorList>
            <person name="Choi A."/>
        </authorList>
    </citation>
    <scope>NUCLEOTIDE SEQUENCE [LARGE SCALE GENOMIC DNA]</scope>
    <source>
        <strain evidence="12 14">SJOD-M-33</strain>
        <strain evidence="11 13">SJOD-M-5</strain>
    </source>
</reference>
<dbReference type="GO" id="GO:0042597">
    <property type="term" value="C:periplasmic space"/>
    <property type="evidence" value="ECO:0007669"/>
    <property type="project" value="UniProtKB-SubCell"/>
</dbReference>
<keyword evidence="5" id="KW-0574">Periplasm</keyword>
<dbReference type="InterPro" id="IPR009056">
    <property type="entry name" value="Cyt_c-like_dom"/>
</dbReference>
<dbReference type="RefSeq" id="WP_152192089.1">
    <property type="nucleotide sequence ID" value="NZ_WFKI01000007.1"/>
</dbReference>
<evidence type="ECO:0000256" key="5">
    <source>
        <dbReference type="ARBA" id="ARBA00022764"/>
    </source>
</evidence>
<evidence type="ECO:0000256" key="8">
    <source>
        <dbReference type="PIRSR" id="PIRSR000294-1"/>
    </source>
</evidence>
<feature type="binding site" description="covalent" evidence="8">
    <location>
        <position position="54"/>
    </location>
    <ligand>
        <name>heme c</name>
        <dbReference type="ChEBI" id="CHEBI:61717"/>
        <label>1</label>
    </ligand>
</feature>
<keyword evidence="6" id="KW-0560">Oxidoreductase</keyword>
<dbReference type="PIRSF" id="PIRSF000294">
    <property type="entry name" value="Cytochrome-c_peroxidase"/>
    <property type="match status" value="1"/>
</dbReference>
<dbReference type="Gene3D" id="1.10.760.10">
    <property type="entry name" value="Cytochrome c-like domain"/>
    <property type="match status" value="2"/>
</dbReference>
<feature type="binding site" description="axial binding residue" evidence="9">
    <location>
        <position position="200"/>
    </location>
    <ligand>
        <name>heme c</name>
        <dbReference type="ChEBI" id="CHEBI:61717"/>
        <label>2</label>
    </ligand>
    <ligandPart>
        <name>Fe</name>
        <dbReference type="ChEBI" id="CHEBI:18248"/>
    </ligandPart>
</feature>
<proteinExistence type="predicted"/>
<dbReference type="PANTHER" id="PTHR30600:SF7">
    <property type="entry name" value="CYTOCHROME C PEROXIDASE-RELATED"/>
    <property type="match status" value="1"/>
</dbReference>
<dbReference type="InterPro" id="IPR051395">
    <property type="entry name" value="Cytochrome_c_Peroxidase/MauG"/>
</dbReference>
<dbReference type="EMBL" id="WFKJ01000064">
    <property type="protein sequence ID" value="KAB7887391.1"/>
    <property type="molecule type" value="Genomic_DNA"/>
</dbReference>
<dbReference type="InterPro" id="IPR004852">
    <property type="entry name" value="Di-haem_cyt_c_peroxidsae"/>
</dbReference>
<feature type="binding site" description="covalent" evidence="8">
    <location>
        <position position="57"/>
    </location>
    <ligand>
        <name>heme c</name>
        <dbReference type="ChEBI" id="CHEBI:61717"/>
        <label>1</label>
    </ligand>
</feature>
<comment type="PTM">
    <text evidence="8">Binds 2 heme groups per subunit.</text>
</comment>
<keyword evidence="7 9" id="KW-0408">Iron</keyword>
<name>A0A6L4WVW6_9BACT</name>
<dbReference type="GO" id="GO:0004130">
    <property type="term" value="F:cytochrome-c peroxidase activity"/>
    <property type="evidence" value="ECO:0007669"/>
    <property type="project" value="TreeGrafter"/>
</dbReference>
<feature type="domain" description="Cytochrome c" evidence="10">
    <location>
        <begin position="182"/>
        <end position="290"/>
    </location>
</feature>
<dbReference type="InterPro" id="IPR036909">
    <property type="entry name" value="Cyt_c-like_dom_sf"/>
</dbReference>
<dbReference type="Proteomes" id="UP000461010">
    <property type="component" value="Unassembled WGS sequence"/>
</dbReference>
<evidence type="ECO:0000256" key="3">
    <source>
        <dbReference type="ARBA" id="ARBA00022723"/>
    </source>
</evidence>
<dbReference type="InterPro" id="IPR026259">
    <property type="entry name" value="MauG/Cytc_peroxidase"/>
</dbReference>
<dbReference type="GO" id="GO:0009055">
    <property type="term" value="F:electron transfer activity"/>
    <property type="evidence" value="ECO:0007669"/>
    <property type="project" value="InterPro"/>
</dbReference>
<comment type="cofactor">
    <cofactor evidence="8">
        <name>heme</name>
        <dbReference type="ChEBI" id="CHEBI:30413"/>
    </cofactor>
    <text evidence="8">Binds 2 heme groups.</text>
</comment>
<feature type="binding site" description="covalent" evidence="8">
    <location>
        <position position="196"/>
    </location>
    <ligand>
        <name>heme c</name>
        <dbReference type="ChEBI" id="CHEBI:61717"/>
        <label>2</label>
    </ligand>
</feature>
<accession>A0A6L4WVW6</accession>
<evidence type="ECO:0000313" key="12">
    <source>
        <dbReference type="EMBL" id="KAB7890769.1"/>
    </source>
</evidence>
<dbReference type="GO" id="GO:0020037">
    <property type="term" value="F:heme binding"/>
    <property type="evidence" value="ECO:0007669"/>
    <property type="project" value="InterPro"/>
</dbReference>
<evidence type="ECO:0000256" key="6">
    <source>
        <dbReference type="ARBA" id="ARBA00023002"/>
    </source>
</evidence>
<protein>
    <submittedName>
        <fullName evidence="12">C-type cytochrome</fullName>
    </submittedName>
</protein>
<gene>
    <name evidence="11" type="ORF">GBG18_14070</name>
    <name evidence="12" type="ORF">GBG19_01800</name>
</gene>
<comment type="caution">
    <text evidence="12">The sequence shown here is derived from an EMBL/GenBank/DDBJ whole genome shotgun (WGS) entry which is preliminary data.</text>
</comment>
<dbReference type="AlphaFoldDB" id="A0A6L4WVW6"/>
<dbReference type="Proteomes" id="UP000472839">
    <property type="component" value="Unassembled WGS sequence"/>
</dbReference>
<evidence type="ECO:0000256" key="1">
    <source>
        <dbReference type="ARBA" id="ARBA00004418"/>
    </source>
</evidence>
<organism evidence="12 14">
    <name type="scientific">Poseidonibacter ostreae</name>
    <dbReference type="NCBI Taxonomy" id="2654171"/>
    <lineage>
        <taxon>Bacteria</taxon>
        <taxon>Pseudomonadati</taxon>
        <taxon>Campylobacterota</taxon>
        <taxon>Epsilonproteobacteria</taxon>
        <taxon>Campylobacterales</taxon>
        <taxon>Arcobacteraceae</taxon>
        <taxon>Poseidonibacter</taxon>
    </lineage>
</organism>
<comment type="subcellular location">
    <subcellularLocation>
        <location evidence="1">Periplasm</location>
    </subcellularLocation>
</comment>
<dbReference type="PROSITE" id="PS51007">
    <property type="entry name" value="CYTC"/>
    <property type="match status" value="2"/>
</dbReference>
<feature type="binding site" description="covalent" evidence="8">
    <location>
        <position position="199"/>
    </location>
    <ligand>
        <name>heme c</name>
        <dbReference type="ChEBI" id="CHEBI:61717"/>
        <label>2</label>
    </ligand>
</feature>
<dbReference type="EMBL" id="WFKK01000003">
    <property type="protein sequence ID" value="KAB7890769.1"/>
    <property type="molecule type" value="Genomic_DNA"/>
</dbReference>
<keyword evidence="3 9" id="KW-0479">Metal-binding</keyword>
<dbReference type="SUPFAM" id="SSF46626">
    <property type="entry name" value="Cytochrome c"/>
    <property type="match status" value="2"/>
</dbReference>
<dbReference type="Pfam" id="PF03150">
    <property type="entry name" value="CCP_MauG"/>
    <property type="match status" value="1"/>
</dbReference>
<evidence type="ECO:0000313" key="14">
    <source>
        <dbReference type="Proteomes" id="UP000472839"/>
    </source>
</evidence>
<evidence type="ECO:0000313" key="13">
    <source>
        <dbReference type="Proteomes" id="UP000461010"/>
    </source>
</evidence>
<evidence type="ECO:0000256" key="2">
    <source>
        <dbReference type="ARBA" id="ARBA00022617"/>
    </source>
</evidence>
<dbReference type="Pfam" id="PF00034">
    <property type="entry name" value="Cytochrom_C"/>
    <property type="match status" value="1"/>
</dbReference>
<keyword evidence="13" id="KW-1185">Reference proteome</keyword>